<organism evidence="1 2">
    <name type="scientific">Stieleria maiorica</name>
    <dbReference type="NCBI Taxonomy" id="2795974"/>
    <lineage>
        <taxon>Bacteria</taxon>
        <taxon>Pseudomonadati</taxon>
        <taxon>Planctomycetota</taxon>
        <taxon>Planctomycetia</taxon>
        <taxon>Pirellulales</taxon>
        <taxon>Pirellulaceae</taxon>
        <taxon>Stieleria</taxon>
    </lineage>
</organism>
<dbReference type="EMBL" id="CP036264">
    <property type="protein sequence ID" value="QEG02628.1"/>
    <property type="molecule type" value="Genomic_DNA"/>
</dbReference>
<dbReference type="Pfam" id="PF02810">
    <property type="entry name" value="SEC-C"/>
    <property type="match status" value="1"/>
</dbReference>
<sequence>MTWYNRRTEVVPIQQDMTMEDPNTSAMPHSDLESILDHLDDPDVRFPADAIEEARKRSQEITPLLIRQIEDATHDCRLGKLDPCCGHFYGALLLAEFRAVEAWPAIRAAISLPGDLSYKLFGDAITEDFGCVIATLAGDQLSDIDDLVSDRSVDVYVRWAACDTALYRIRDEAWSREEAIEWLSRHLEKAIENKDELAEGLVTRLEDLAAEQKLPLIEAAFAAGVIDDELYSLDEVKETIAQGDAIFHETMEGLHFPSGLVSHVEGWLDGGDIESDWDVEFGPYDDEPLESFVPLGESEDDYVSRNGTTIRNEGVKVGRNDKCPCGSGQKYKKCCGRTSVRNN</sequence>
<dbReference type="SUPFAM" id="SSF103642">
    <property type="entry name" value="Sec-C motif"/>
    <property type="match status" value="1"/>
</dbReference>
<dbReference type="Proteomes" id="UP000321353">
    <property type="component" value="Chromosome"/>
</dbReference>
<dbReference type="InterPro" id="IPR004027">
    <property type="entry name" value="SEC_C_motif"/>
</dbReference>
<dbReference type="RefSeq" id="WP_147871539.1">
    <property type="nucleotide sequence ID" value="NZ_CP036264.1"/>
</dbReference>
<protein>
    <recommendedName>
        <fullName evidence="3">Preprotein translocase subunit SecA</fullName>
    </recommendedName>
</protein>
<keyword evidence="2" id="KW-1185">Reference proteome</keyword>
<dbReference type="Gene3D" id="3.10.450.50">
    <property type="match status" value="1"/>
</dbReference>
<reference evidence="1 2" key="1">
    <citation type="submission" date="2019-02" db="EMBL/GenBank/DDBJ databases">
        <title>Planctomycetal bacteria perform biofilm scaping via a novel small molecule.</title>
        <authorList>
            <person name="Jeske O."/>
            <person name="Boedeker C."/>
            <person name="Wiegand S."/>
            <person name="Breitling P."/>
            <person name="Kallscheuer N."/>
            <person name="Jogler M."/>
            <person name="Rohde M."/>
            <person name="Petersen J."/>
            <person name="Medema M.H."/>
            <person name="Surup F."/>
            <person name="Jogler C."/>
        </authorList>
    </citation>
    <scope>NUCLEOTIDE SEQUENCE [LARGE SCALE GENOMIC DNA]</scope>
    <source>
        <strain evidence="1 2">Mal15</strain>
    </source>
</reference>
<dbReference type="InterPro" id="IPR010602">
    <property type="entry name" value="DUF1186"/>
</dbReference>
<dbReference type="KEGG" id="smam:Mal15_67490"/>
<accession>A0A5B9MU97</accession>
<evidence type="ECO:0000313" key="1">
    <source>
        <dbReference type="EMBL" id="QEG02628.1"/>
    </source>
</evidence>
<evidence type="ECO:0000313" key="2">
    <source>
        <dbReference type="Proteomes" id="UP000321353"/>
    </source>
</evidence>
<dbReference type="AlphaFoldDB" id="A0A5B9MU97"/>
<name>A0A5B9MU97_9BACT</name>
<proteinExistence type="predicted"/>
<dbReference type="Pfam" id="PF06685">
    <property type="entry name" value="DUF1186"/>
    <property type="match status" value="1"/>
</dbReference>
<gene>
    <name evidence="1" type="ORF">Mal15_67490</name>
</gene>
<evidence type="ECO:0008006" key="3">
    <source>
        <dbReference type="Google" id="ProtNLM"/>
    </source>
</evidence>